<reference evidence="1" key="1">
    <citation type="journal article" date="2021" name="Nat. Commun.">
        <title>Genetic determinants of endophytism in the Arabidopsis root mycobiome.</title>
        <authorList>
            <person name="Mesny F."/>
            <person name="Miyauchi S."/>
            <person name="Thiergart T."/>
            <person name="Pickel B."/>
            <person name="Atanasova L."/>
            <person name="Karlsson M."/>
            <person name="Huettel B."/>
            <person name="Barry K.W."/>
            <person name="Haridas S."/>
            <person name="Chen C."/>
            <person name="Bauer D."/>
            <person name="Andreopoulos W."/>
            <person name="Pangilinan J."/>
            <person name="LaButti K."/>
            <person name="Riley R."/>
            <person name="Lipzen A."/>
            <person name="Clum A."/>
            <person name="Drula E."/>
            <person name="Henrissat B."/>
            <person name="Kohler A."/>
            <person name="Grigoriev I.V."/>
            <person name="Martin F.M."/>
            <person name="Hacquard S."/>
        </authorList>
    </citation>
    <scope>NUCLEOTIDE SEQUENCE</scope>
    <source>
        <strain evidence="1">FSSC 5 MPI-SDFR-AT-0091</strain>
    </source>
</reference>
<dbReference type="Proteomes" id="UP000736672">
    <property type="component" value="Unassembled WGS sequence"/>
</dbReference>
<keyword evidence="2" id="KW-1185">Reference proteome</keyword>
<sequence length="522" mass="59310">MVLTRHQRRSLSARLENLAPELLRRIFECFCLHCHGRPDLPFWSLHEPTSLEATTSADSSTYWQGRQALSSLCLVSRRFRDVAQRVLFHEFIIPVGRQPLSLHRRVEPFLRTLASRPDLARVVCTVALDEYLSLRLDVEYAREVVGEALHALGTNFAHFWERRKQCQEPERHPACFEISQSFILGQLQPGDSTSEYVQRLVMAEILVLLVALLPNLQHLILRDHLVPQLVFPAAASALGITKIPLKTLDAMAMPPSILAVAPDLETVLVGPRDSYPKMPRVKGVYFCGHGSDDNIDVKKVISSCSSALSTFSYQTTFFWSSVDQSVAKMLQPRTAVKLLTNVCSSLRSLHLDMRFRVAFDRDSQVEPMPSLKQFIVLEQLFLTTNSVYNGSSSTVSDEEFLVHLLPQSIKSVTFVDPEFPPPPERLRRGLLYLADARRDNGLFPNLTELRCDSRQVCEDGAIKHFFSQVGVDFKYQEFPTRSWSYSRDPLPAESPRLAFEAYQREIEQNGHGPLPYILDEDL</sequence>
<dbReference type="EMBL" id="JAGTJS010000005">
    <property type="protein sequence ID" value="KAH7268320.1"/>
    <property type="molecule type" value="Genomic_DNA"/>
</dbReference>
<dbReference type="AlphaFoldDB" id="A0A9P9KTF2"/>
<comment type="caution">
    <text evidence="1">The sequence shown here is derived from an EMBL/GenBank/DDBJ whole genome shotgun (WGS) entry which is preliminary data.</text>
</comment>
<accession>A0A9P9KTF2</accession>
<gene>
    <name evidence="1" type="ORF">B0J15DRAFT_486579</name>
</gene>
<evidence type="ECO:0000313" key="1">
    <source>
        <dbReference type="EMBL" id="KAH7268320.1"/>
    </source>
</evidence>
<name>A0A9P9KTF2_FUSSL</name>
<dbReference type="OrthoDB" id="2520703at2759"/>
<organism evidence="1 2">
    <name type="scientific">Fusarium solani</name>
    <name type="common">Filamentous fungus</name>
    <dbReference type="NCBI Taxonomy" id="169388"/>
    <lineage>
        <taxon>Eukaryota</taxon>
        <taxon>Fungi</taxon>
        <taxon>Dikarya</taxon>
        <taxon>Ascomycota</taxon>
        <taxon>Pezizomycotina</taxon>
        <taxon>Sordariomycetes</taxon>
        <taxon>Hypocreomycetidae</taxon>
        <taxon>Hypocreales</taxon>
        <taxon>Nectriaceae</taxon>
        <taxon>Fusarium</taxon>
        <taxon>Fusarium solani species complex</taxon>
    </lineage>
</organism>
<proteinExistence type="predicted"/>
<evidence type="ECO:0000313" key="2">
    <source>
        <dbReference type="Proteomes" id="UP000736672"/>
    </source>
</evidence>
<protein>
    <submittedName>
        <fullName evidence="1">Uncharacterized protein</fullName>
    </submittedName>
</protein>